<keyword evidence="2" id="KW-1185">Reference proteome</keyword>
<gene>
    <name evidence="1" type="ORF">OSTQU699_LOCUS9766</name>
</gene>
<dbReference type="Proteomes" id="UP000708148">
    <property type="component" value="Unassembled WGS sequence"/>
</dbReference>
<name>A0A8S1JAA3_9CHLO</name>
<protein>
    <submittedName>
        <fullName evidence="1">Uncharacterized protein</fullName>
    </submittedName>
</protein>
<organism evidence="1 2">
    <name type="scientific">Ostreobium quekettii</name>
    <dbReference type="NCBI Taxonomy" id="121088"/>
    <lineage>
        <taxon>Eukaryota</taxon>
        <taxon>Viridiplantae</taxon>
        <taxon>Chlorophyta</taxon>
        <taxon>core chlorophytes</taxon>
        <taxon>Ulvophyceae</taxon>
        <taxon>TCBD clade</taxon>
        <taxon>Bryopsidales</taxon>
        <taxon>Ostreobineae</taxon>
        <taxon>Ostreobiaceae</taxon>
        <taxon>Ostreobium</taxon>
    </lineage>
</organism>
<sequence length="158" mass="17444">MLQPKAVAMSVFNRSWHTCRSPVQTVAVVIVSLTTCSAQVVAIGGGAGFLIVPDSEGYLLAMVTKVHCSLKWLPLRSYNASCHHQFLVPSWNGPACCLFARSPRRVGFDAVGWSALHCASSRCQWTLQSSDMMQLWGAFSQALLGMDKYIPRYRVSIY</sequence>
<accession>A0A8S1JAA3</accession>
<comment type="caution">
    <text evidence="1">The sequence shown here is derived from an EMBL/GenBank/DDBJ whole genome shotgun (WGS) entry which is preliminary data.</text>
</comment>
<evidence type="ECO:0000313" key="1">
    <source>
        <dbReference type="EMBL" id="CAD7704411.1"/>
    </source>
</evidence>
<dbReference type="AlphaFoldDB" id="A0A8S1JAA3"/>
<proteinExistence type="predicted"/>
<reference evidence="1" key="1">
    <citation type="submission" date="2020-12" db="EMBL/GenBank/DDBJ databases">
        <authorList>
            <person name="Iha C."/>
        </authorList>
    </citation>
    <scope>NUCLEOTIDE SEQUENCE</scope>
</reference>
<dbReference type="EMBL" id="CAJHUC010002812">
    <property type="protein sequence ID" value="CAD7704411.1"/>
    <property type="molecule type" value="Genomic_DNA"/>
</dbReference>
<evidence type="ECO:0000313" key="2">
    <source>
        <dbReference type="Proteomes" id="UP000708148"/>
    </source>
</evidence>